<organism evidence="2 3">
    <name type="scientific">Paspalum notatum var. saurae</name>
    <dbReference type="NCBI Taxonomy" id="547442"/>
    <lineage>
        <taxon>Eukaryota</taxon>
        <taxon>Viridiplantae</taxon>
        <taxon>Streptophyta</taxon>
        <taxon>Embryophyta</taxon>
        <taxon>Tracheophyta</taxon>
        <taxon>Spermatophyta</taxon>
        <taxon>Magnoliopsida</taxon>
        <taxon>Liliopsida</taxon>
        <taxon>Poales</taxon>
        <taxon>Poaceae</taxon>
        <taxon>PACMAD clade</taxon>
        <taxon>Panicoideae</taxon>
        <taxon>Andropogonodae</taxon>
        <taxon>Paspaleae</taxon>
        <taxon>Paspalinae</taxon>
        <taxon>Paspalum</taxon>
    </lineage>
</organism>
<feature type="region of interest" description="Disordered" evidence="1">
    <location>
        <begin position="127"/>
        <end position="150"/>
    </location>
</feature>
<feature type="compositionally biased region" description="Low complexity" evidence="1">
    <location>
        <begin position="128"/>
        <end position="150"/>
    </location>
</feature>
<keyword evidence="3" id="KW-1185">Reference proteome</keyword>
<accession>A0AAQ3U9D9</accession>
<evidence type="ECO:0000256" key="1">
    <source>
        <dbReference type="SAM" id="MobiDB-lite"/>
    </source>
</evidence>
<dbReference type="EMBL" id="CP144752">
    <property type="protein sequence ID" value="WVZ88064.1"/>
    <property type="molecule type" value="Genomic_DNA"/>
</dbReference>
<reference evidence="2 3" key="1">
    <citation type="submission" date="2024-02" db="EMBL/GenBank/DDBJ databases">
        <title>High-quality chromosome-scale genome assembly of Pensacola bahiagrass (Paspalum notatum Flugge var. saurae).</title>
        <authorList>
            <person name="Vega J.M."/>
            <person name="Podio M."/>
            <person name="Orjuela J."/>
            <person name="Siena L.A."/>
            <person name="Pessino S.C."/>
            <person name="Combes M.C."/>
            <person name="Mariac C."/>
            <person name="Albertini E."/>
            <person name="Pupilli F."/>
            <person name="Ortiz J.P.A."/>
            <person name="Leblanc O."/>
        </authorList>
    </citation>
    <scope>NUCLEOTIDE SEQUENCE [LARGE SCALE GENOMIC DNA]</scope>
    <source>
        <strain evidence="2">R1</strain>
        <tissue evidence="2">Leaf</tissue>
    </source>
</reference>
<dbReference type="AlphaFoldDB" id="A0AAQ3U9D9"/>
<sequence length="150" mass="16076">MVSTQDPAKVKFIRNVNHRKLLPAFALICAALSSLSSINSSKHLTSSSLVRTPSESRSALTPTSHSSSTKYAFIVWSDQLGAATIGTPCTTASSVEFHPQCVTKHPTDGCDSTHCWSHHSTTIPLSPSAVASVRQRSTSSVRSSLQTTHR</sequence>
<proteinExistence type="predicted"/>
<evidence type="ECO:0000313" key="2">
    <source>
        <dbReference type="EMBL" id="WVZ88064.1"/>
    </source>
</evidence>
<gene>
    <name evidence="2" type="ORF">U9M48_034618</name>
</gene>
<protein>
    <submittedName>
        <fullName evidence="2">Uncharacterized protein</fullName>
    </submittedName>
</protein>
<dbReference type="Proteomes" id="UP001341281">
    <property type="component" value="Chromosome 08"/>
</dbReference>
<name>A0AAQ3U9D9_PASNO</name>
<evidence type="ECO:0000313" key="3">
    <source>
        <dbReference type="Proteomes" id="UP001341281"/>
    </source>
</evidence>